<comment type="cofactor">
    <cofactor evidence="1 5">
        <name>Zn(2+)</name>
        <dbReference type="ChEBI" id="CHEBI:29105"/>
    </cofactor>
</comment>
<keyword evidence="2 5" id="KW-0479">Metal-binding</keyword>
<dbReference type="InterPro" id="IPR002328">
    <property type="entry name" value="ADH_Zn_CS"/>
</dbReference>
<dbReference type="Gene3D" id="3.40.50.720">
    <property type="entry name" value="NAD(P)-binding Rossmann-like Domain"/>
    <property type="match status" value="1"/>
</dbReference>
<evidence type="ECO:0000256" key="3">
    <source>
        <dbReference type="ARBA" id="ARBA00022833"/>
    </source>
</evidence>
<dbReference type="GO" id="GO:0008270">
    <property type="term" value="F:zinc ion binding"/>
    <property type="evidence" value="ECO:0007669"/>
    <property type="project" value="InterPro"/>
</dbReference>
<accession>A0A511MW89</accession>
<reference evidence="8 9" key="1">
    <citation type="submission" date="2019-07" db="EMBL/GenBank/DDBJ databases">
        <title>Whole genome shotgun sequence of Deinococcus cellulosilyticus NBRC 106333.</title>
        <authorList>
            <person name="Hosoyama A."/>
            <person name="Uohara A."/>
            <person name="Ohji S."/>
            <person name="Ichikawa N."/>
        </authorList>
    </citation>
    <scope>NUCLEOTIDE SEQUENCE [LARGE SCALE GENOMIC DNA]</scope>
    <source>
        <strain evidence="8 9">NBRC 106333</strain>
    </source>
</reference>
<dbReference type="Proteomes" id="UP000321306">
    <property type="component" value="Unassembled WGS sequence"/>
</dbReference>
<dbReference type="InterPro" id="IPR011032">
    <property type="entry name" value="GroES-like_sf"/>
</dbReference>
<keyword evidence="3 5" id="KW-0862">Zinc</keyword>
<dbReference type="InterPro" id="IPR013149">
    <property type="entry name" value="ADH-like_C"/>
</dbReference>
<comment type="similarity">
    <text evidence="5">Belongs to the zinc-containing alcohol dehydrogenase family.</text>
</comment>
<dbReference type="PROSITE" id="PS00059">
    <property type="entry name" value="ADH_ZINC"/>
    <property type="match status" value="1"/>
</dbReference>
<name>A0A511MW89_DEIC1</name>
<evidence type="ECO:0000259" key="7">
    <source>
        <dbReference type="Pfam" id="PF08240"/>
    </source>
</evidence>
<dbReference type="OrthoDB" id="9769198at2"/>
<evidence type="ECO:0000313" key="8">
    <source>
        <dbReference type="EMBL" id="GEM44844.1"/>
    </source>
</evidence>
<proteinExistence type="inferred from homology"/>
<evidence type="ECO:0000256" key="2">
    <source>
        <dbReference type="ARBA" id="ARBA00022723"/>
    </source>
</evidence>
<evidence type="ECO:0000313" key="9">
    <source>
        <dbReference type="Proteomes" id="UP000321306"/>
    </source>
</evidence>
<dbReference type="Pfam" id="PF00107">
    <property type="entry name" value="ADH_zinc_N"/>
    <property type="match status" value="1"/>
</dbReference>
<gene>
    <name evidence="8" type="ORF">DC3_04790</name>
</gene>
<dbReference type="InterPro" id="IPR036291">
    <property type="entry name" value="NAD(P)-bd_dom_sf"/>
</dbReference>
<dbReference type="PANTHER" id="PTHR42813:SF2">
    <property type="entry name" value="DEHYDROGENASE, ZINC-CONTAINING, PUTATIVE (AFU_ORTHOLOGUE AFUA_2G02810)-RELATED"/>
    <property type="match status" value="1"/>
</dbReference>
<evidence type="ECO:0000256" key="4">
    <source>
        <dbReference type="ARBA" id="ARBA00023002"/>
    </source>
</evidence>
<keyword evidence="9" id="KW-1185">Reference proteome</keyword>
<dbReference type="SUPFAM" id="SSF51735">
    <property type="entry name" value="NAD(P)-binding Rossmann-fold domains"/>
    <property type="match status" value="1"/>
</dbReference>
<sequence length="410" mass="44483">MKALVWQGVNRVGIETVPDPEILQPTDAIIKVTSTAICGSDLHLLDGYVPSMVHGDILGHEFMGEVVEVGSEVKNIKVGDRVVVPFPISCGHCWYCQQGLTSLCDNSNPNFKLAETMWGYSPAGIYGYSHITGGYAGGQAQYARTVFADSNLFKVPDHLTDDQVLFLTDILPTGYMAAENCNITPGDTVAVFGAGPVGQFTIRSAFLLGAEQVIAIDRFPERLDMARQAGAITLNYEKEDVFEKLKMLTGGRGPDSVVDAVGMEAHGTGLMGVADAVKQTTRVLETERPHALRAAIMACRKGGTVSVAGVYGGLGDKIPLGSLMNKALTMHTGQTHVHRYLDRLLKHIENGDIDPSVIITHRMPLDEAPQAYKLFKHKHENCIKCVLDPWADHSTHTQDTSGEKSEPVQQ</sequence>
<comment type="caution">
    <text evidence="8">The sequence shown here is derived from an EMBL/GenBank/DDBJ whole genome shotgun (WGS) entry which is preliminary data.</text>
</comment>
<dbReference type="Gene3D" id="3.90.180.10">
    <property type="entry name" value="Medium-chain alcohol dehydrogenases, catalytic domain"/>
    <property type="match status" value="1"/>
</dbReference>
<protein>
    <submittedName>
        <fullName evidence="8">Glutathione-dependent formaldehyde dehydrogenase</fullName>
    </submittedName>
</protein>
<dbReference type="PANTHER" id="PTHR42813">
    <property type="entry name" value="ZINC-TYPE ALCOHOL DEHYDROGENASE-LIKE"/>
    <property type="match status" value="1"/>
</dbReference>
<dbReference type="SUPFAM" id="SSF50129">
    <property type="entry name" value="GroES-like"/>
    <property type="match status" value="1"/>
</dbReference>
<feature type="domain" description="Alcohol dehydrogenase-like N-terminal" evidence="7">
    <location>
        <begin position="25"/>
        <end position="157"/>
    </location>
</feature>
<dbReference type="AlphaFoldDB" id="A0A511MW89"/>
<evidence type="ECO:0000259" key="6">
    <source>
        <dbReference type="Pfam" id="PF00107"/>
    </source>
</evidence>
<organism evidence="8 9">
    <name type="scientific">Deinococcus cellulosilyticus (strain DSM 18568 / NBRC 106333 / KACC 11606 / 5516J-15)</name>
    <dbReference type="NCBI Taxonomy" id="1223518"/>
    <lineage>
        <taxon>Bacteria</taxon>
        <taxon>Thermotogati</taxon>
        <taxon>Deinococcota</taxon>
        <taxon>Deinococci</taxon>
        <taxon>Deinococcales</taxon>
        <taxon>Deinococcaceae</taxon>
        <taxon>Deinococcus</taxon>
    </lineage>
</organism>
<keyword evidence="4" id="KW-0560">Oxidoreductase</keyword>
<dbReference type="EMBL" id="BJXB01000002">
    <property type="protein sequence ID" value="GEM44844.1"/>
    <property type="molecule type" value="Genomic_DNA"/>
</dbReference>
<evidence type="ECO:0000256" key="1">
    <source>
        <dbReference type="ARBA" id="ARBA00001947"/>
    </source>
</evidence>
<dbReference type="CDD" id="cd08283">
    <property type="entry name" value="FDH_like_1"/>
    <property type="match status" value="1"/>
</dbReference>
<feature type="domain" description="Alcohol dehydrogenase-like C-terminal" evidence="6">
    <location>
        <begin position="196"/>
        <end position="264"/>
    </location>
</feature>
<evidence type="ECO:0000256" key="5">
    <source>
        <dbReference type="RuleBase" id="RU361277"/>
    </source>
</evidence>
<dbReference type="GO" id="GO:0016491">
    <property type="term" value="F:oxidoreductase activity"/>
    <property type="evidence" value="ECO:0007669"/>
    <property type="project" value="UniProtKB-KW"/>
</dbReference>
<dbReference type="Pfam" id="PF08240">
    <property type="entry name" value="ADH_N"/>
    <property type="match status" value="1"/>
</dbReference>
<dbReference type="RefSeq" id="WP_146881993.1">
    <property type="nucleotide sequence ID" value="NZ_BJXB01000002.1"/>
</dbReference>
<dbReference type="InterPro" id="IPR013154">
    <property type="entry name" value="ADH-like_N"/>
</dbReference>